<dbReference type="GeneID" id="24105403"/>
<dbReference type="RefSeq" id="XP_012186124.1">
    <property type="nucleotide sequence ID" value="XM_012330734.1"/>
</dbReference>
<dbReference type="EMBL" id="DF238767">
    <property type="protein sequence ID" value="GAC92537.1"/>
    <property type="molecule type" value="Genomic_DNA"/>
</dbReference>
<dbReference type="AlphaFoldDB" id="R9NVU4"/>
<keyword evidence="3" id="KW-1185">Reference proteome</keyword>
<evidence type="ECO:0000256" key="1">
    <source>
        <dbReference type="SAM" id="MobiDB-lite"/>
    </source>
</evidence>
<sequence>MPTRRSGKGCGNGGTVHEDMTELDPREGGSGIDDMLGEDEADEAVRLDVGPGTLASPGLVSGCLELPPDEVKMALNMAQQSDGCVRWKHQLAYG</sequence>
<evidence type="ECO:0000313" key="2">
    <source>
        <dbReference type="EMBL" id="GAC92537.1"/>
    </source>
</evidence>
<dbReference type="HOGENOM" id="CLU_2387119_0_0_1"/>
<dbReference type="Proteomes" id="UP000014071">
    <property type="component" value="Unassembled WGS sequence"/>
</dbReference>
<name>R9NVU4_PSEHS</name>
<protein>
    <submittedName>
        <fullName evidence="2">Nucleolar protein 14</fullName>
    </submittedName>
</protein>
<gene>
    <name evidence="2" type="ORF">PHSY_000091</name>
</gene>
<evidence type="ECO:0000313" key="3">
    <source>
        <dbReference type="Proteomes" id="UP000014071"/>
    </source>
</evidence>
<feature type="compositionally biased region" description="Basic and acidic residues" evidence="1">
    <location>
        <begin position="16"/>
        <end position="27"/>
    </location>
</feature>
<accession>R9NVU4</accession>
<proteinExistence type="predicted"/>
<feature type="region of interest" description="Disordered" evidence="1">
    <location>
        <begin position="1"/>
        <end position="36"/>
    </location>
</feature>
<reference evidence="3" key="1">
    <citation type="journal article" date="2013" name="Genome Announc.">
        <title>Draft genome sequence of the basidiomycetous yeast-like fungus Pseudozyma hubeiensis SY62, which produces an abundant amount of the biosurfactant mannosylerythritol lipids.</title>
        <authorList>
            <person name="Konishi M."/>
            <person name="Hatada Y."/>
            <person name="Horiuchi J."/>
        </authorList>
    </citation>
    <scope>NUCLEOTIDE SEQUENCE [LARGE SCALE GENOMIC DNA]</scope>
    <source>
        <strain evidence="3">SY62</strain>
    </source>
</reference>
<organism evidence="2 3">
    <name type="scientific">Pseudozyma hubeiensis (strain SY62)</name>
    <name type="common">Yeast</name>
    <dbReference type="NCBI Taxonomy" id="1305764"/>
    <lineage>
        <taxon>Eukaryota</taxon>
        <taxon>Fungi</taxon>
        <taxon>Dikarya</taxon>
        <taxon>Basidiomycota</taxon>
        <taxon>Ustilaginomycotina</taxon>
        <taxon>Ustilaginomycetes</taxon>
        <taxon>Ustilaginales</taxon>
        <taxon>Ustilaginaceae</taxon>
        <taxon>Pseudozyma</taxon>
    </lineage>
</organism>